<dbReference type="EMBL" id="JANBUO010000002">
    <property type="protein sequence ID" value="KAJ2809440.1"/>
    <property type="molecule type" value="Genomic_DNA"/>
</dbReference>
<feature type="zinc finger region" description="C3H1-type" evidence="4">
    <location>
        <begin position="220"/>
        <end position="246"/>
    </location>
</feature>
<evidence type="ECO:0000256" key="3">
    <source>
        <dbReference type="ARBA" id="ARBA00022833"/>
    </source>
</evidence>
<keyword evidence="1 4" id="KW-0479">Metal-binding</keyword>
<feature type="compositionally biased region" description="Acidic residues" evidence="5">
    <location>
        <begin position="349"/>
        <end position="363"/>
    </location>
</feature>
<feature type="compositionally biased region" description="Basic and acidic residues" evidence="5">
    <location>
        <begin position="1"/>
        <end position="13"/>
    </location>
</feature>
<dbReference type="PROSITE" id="PS50103">
    <property type="entry name" value="ZF_C3H1"/>
    <property type="match status" value="3"/>
</dbReference>
<feature type="domain" description="C3H1-type" evidence="6">
    <location>
        <begin position="247"/>
        <end position="275"/>
    </location>
</feature>
<dbReference type="InterPro" id="IPR000571">
    <property type="entry name" value="Znf_CCCH"/>
</dbReference>
<dbReference type="OrthoDB" id="410307at2759"/>
<evidence type="ECO:0000313" key="8">
    <source>
        <dbReference type="Proteomes" id="UP001140094"/>
    </source>
</evidence>
<dbReference type="GO" id="GO:0005634">
    <property type="term" value="C:nucleus"/>
    <property type="evidence" value="ECO:0007669"/>
    <property type="project" value="TreeGrafter"/>
</dbReference>
<keyword evidence="8" id="KW-1185">Reference proteome</keyword>
<feature type="zinc finger region" description="C3H1-type" evidence="4">
    <location>
        <begin position="247"/>
        <end position="275"/>
    </location>
</feature>
<evidence type="ECO:0000256" key="1">
    <source>
        <dbReference type="ARBA" id="ARBA00022723"/>
    </source>
</evidence>
<evidence type="ECO:0000256" key="4">
    <source>
        <dbReference type="PROSITE-ProRule" id="PRU00723"/>
    </source>
</evidence>
<reference evidence="7" key="1">
    <citation type="submission" date="2022-07" db="EMBL/GenBank/DDBJ databases">
        <title>Phylogenomic reconstructions and comparative analyses of Kickxellomycotina fungi.</title>
        <authorList>
            <person name="Reynolds N.K."/>
            <person name="Stajich J.E."/>
            <person name="Barry K."/>
            <person name="Grigoriev I.V."/>
            <person name="Crous P."/>
            <person name="Smith M.E."/>
        </authorList>
    </citation>
    <scope>NUCLEOTIDE SEQUENCE</scope>
    <source>
        <strain evidence="7">NRRL 1565</strain>
    </source>
</reference>
<sequence>MSETNDDLRKQIEQLETAISQRKRQEQQYQQRRPRYNPIWSTSRRGRPPVRPSHNLKLTVKPTPSSSGGEGDSADSATTGYVSYGNKLVRVGSGAAAIRPAYKPRPQARAPNRATRQHTQPVLIDGEEFIRKGRGNKLVRASTTAPSAGPSAATRNRIVSIDGENYVRTKKGSLVRVGALRMLNQKRKRPPTRRRLCTKHLFGKCDNAADKCRYSHVLSPEVVPICRHYQSGICLNTECPFSHVKVNANAPICRPFVYKGYCAKGAHCLHRHVIECPDWVEKGKCARTRCRLPHPAKKEPRSGSVPTKEEEESFMRQYVQRPVFDKQGSADSDPGLADDIFSSDSEGSDKDDDNLSDALTDDEADELLKWYDDNYEEAS</sequence>
<dbReference type="Gene3D" id="4.10.1000.10">
    <property type="entry name" value="Zinc finger, CCCH-type"/>
    <property type="match status" value="2"/>
</dbReference>
<dbReference type="SMART" id="SM00356">
    <property type="entry name" value="ZnF_C3H1"/>
    <property type="match status" value="4"/>
</dbReference>
<feature type="domain" description="C3H1-type" evidence="6">
    <location>
        <begin position="220"/>
        <end position="246"/>
    </location>
</feature>
<evidence type="ECO:0000256" key="2">
    <source>
        <dbReference type="ARBA" id="ARBA00022771"/>
    </source>
</evidence>
<dbReference type="InterPro" id="IPR036855">
    <property type="entry name" value="Znf_CCCH_sf"/>
</dbReference>
<protein>
    <recommendedName>
        <fullName evidence="6">C3H1-type domain-containing protein</fullName>
    </recommendedName>
</protein>
<dbReference type="PANTHER" id="PTHR46156:SF1">
    <property type="entry name" value="ZINC FINGER CCCH DOMAIN-CONTAINING PROTEIN 3"/>
    <property type="match status" value="1"/>
</dbReference>
<dbReference type="Proteomes" id="UP001140094">
    <property type="component" value="Unassembled WGS sequence"/>
</dbReference>
<dbReference type="PANTHER" id="PTHR46156">
    <property type="entry name" value="CCCH ZINGC FINGER"/>
    <property type="match status" value="1"/>
</dbReference>
<dbReference type="SUPFAM" id="SSF90229">
    <property type="entry name" value="CCCH zinc finger"/>
    <property type="match status" value="1"/>
</dbReference>
<feature type="region of interest" description="Disordered" evidence="5">
    <location>
        <begin position="317"/>
        <end position="363"/>
    </location>
</feature>
<feature type="zinc finger region" description="C3H1-type" evidence="4">
    <location>
        <begin position="191"/>
        <end position="219"/>
    </location>
</feature>
<evidence type="ECO:0000313" key="7">
    <source>
        <dbReference type="EMBL" id="KAJ2809440.1"/>
    </source>
</evidence>
<organism evidence="7 8">
    <name type="scientific">Coemansia guatemalensis</name>
    <dbReference type="NCBI Taxonomy" id="2761395"/>
    <lineage>
        <taxon>Eukaryota</taxon>
        <taxon>Fungi</taxon>
        <taxon>Fungi incertae sedis</taxon>
        <taxon>Zoopagomycota</taxon>
        <taxon>Kickxellomycotina</taxon>
        <taxon>Kickxellomycetes</taxon>
        <taxon>Kickxellales</taxon>
        <taxon>Kickxellaceae</taxon>
        <taxon>Coemansia</taxon>
    </lineage>
</organism>
<feature type="domain" description="C3H1-type" evidence="6">
    <location>
        <begin position="191"/>
        <end position="219"/>
    </location>
</feature>
<name>A0A9W8I1L8_9FUNG</name>
<feature type="region of interest" description="Disordered" evidence="5">
    <location>
        <begin position="1"/>
        <end position="76"/>
    </location>
</feature>
<comment type="caution">
    <text evidence="7">The sequence shown here is derived from an EMBL/GenBank/DDBJ whole genome shotgun (WGS) entry which is preliminary data.</text>
</comment>
<evidence type="ECO:0000256" key="5">
    <source>
        <dbReference type="SAM" id="MobiDB-lite"/>
    </source>
</evidence>
<proteinExistence type="predicted"/>
<dbReference type="AlphaFoldDB" id="A0A9W8I1L8"/>
<keyword evidence="2 4" id="KW-0863">Zinc-finger</keyword>
<dbReference type="GO" id="GO:0008270">
    <property type="term" value="F:zinc ion binding"/>
    <property type="evidence" value="ECO:0007669"/>
    <property type="project" value="UniProtKB-KW"/>
</dbReference>
<gene>
    <name evidence="7" type="ORF">H4R20_000060</name>
</gene>
<keyword evidence="3 4" id="KW-0862">Zinc</keyword>
<accession>A0A9W8I1L8</accession>
<evidence type="ECO:0000259" key="6">
    <source>
        <dbReference type="PROSITE" id="PS50103"/>
    </source>
</evidence>